<accession>A0A9X1PSS0</accession>
<proteinExistence type="predicted"/>
<feature type="coiled-coil region" evidence="1">
    <location>
        <begin position="36"/>
        <end position="63"/>
    </location>
</feature>
<keyword evidence="1" id="KW-0175">Coiled coil</keyword>
<dbReference type="AlphaFoldDB" id="A0A9X1PSS0"/>
<dbReference type="RefSeq" id="WP_234657393.1">
    <property type="nucleotide sequence ID" value="NZ_CP094997.1"/>
</dbReference>
<sequence>MTNQEAQIKLNALKRAHERNLKIRYQKSAEQGVERQEKYLRLMARQKQESAELNQKFALAEQDPKSQIYQLKEFHKKEMETFIKESAPADAKYKMKLISLKIKHKTELIGCKRQLQAEETELYILHHSERDALDIERDYQCNMSAKESEQLNICYDIERKAVINSFMYANKKYKVGDTLSDQDRAISVRWFSCGDRSSPWEKLDDSLDVSYGGYLLDKNGKPRADGATARIWQSDVIK</sequence>
<keyword evidence="3" id="KW-1185">Reference proteome</keyword>
<evidence type="ECO:0000313" key="2">
    <source>
        <dbReference type="EMBL" id="MCF0064446.1"/>
    </source>
</evidence>
<reference evidence="2" key="1">
    <citation type="submission" date="2021-12" db="EMBL/GenBank/DDBJ databases">
        <title>Novel species in genus Dyadobacter.</title>
        <authorList>
            <person name="Ma C."/>
        </authorList>
    </citation>
    <scope>NUCLEOTIDE SEQUENCE</scope>
    <source>
        <strain evidence="2">LJ419</strain>
    </source>
</reference>
<name>A0A9X1PSS0_9BACT</name>
<dbReference type="Proteomes" id="UP001139000">
    <property type="component" value="Unassembled WGS sequence"/>
</dbReference>
<evidence type="ECO:0000313" key="3">
    <source>
        <dbReference type="Proteomes" id="UP001139000"/>
    </source>
</evidence>
<comment type="caution">
    <text evidence="2">The sequence shown here is derived from an EMBL/GenBank/DDBJ whole genome shotgun (WGS) entry which is preliminary data.</text>
</comment>
<protein>
    <submittedName>
        <fullName evidence="2">Uncharacterized protein</fullName>
    </submittedName>
</protein>
<dbReference type="EMBL" id="JAJTTC010000007">
    <property type="protein sequence ID" value="MCF0064446.1"/>
    <property type="molecule type" value="Genomic_DNA"/>
</dbReference>
<organism evidence="2 3">
    <name type="scientific">Dyadobacter chenwenxiniae</name>
    <dbReference type="NCBI Taxonomy" id="2906456"/>
    <lineage>
        <taxon>Bacteria</taxon>
        <taxon>Pseudomonadati</taxon>
        <taxon>Bacteroidota</taxon>
        <taxon>Cytophagia</taxon>
        <taxon>Cytophagales</taxon>
        <taxon>Spirosomataceae</taxon>
        <taxon>Dyadobacter</taxon>
    </lineage>
</organism>
<gene>
    <name evidence="2" type="ORF">LXM26_23230</name>
</gene>
<evidence type="ECO:0000256" key="1">
    <source>
        <dbReference type="SAM" id="Coils"/>
    </source>
</evidence>